<dbReference type="GO" id="GO:0016020">
    <property type="term" value="C:membrane"/>
    <property type="evidence" value="ECO:0007669"/>
    <property type="project" value="UniProtKB-SubCell"/>
</dbReference>
<sequence length="227" mass="25060">MDPSLQQFGNDSSRQWQLCVTSWTFTGLSALIVTVKLVSRVSVFRNAGWDDMMIFLAMVGSLGATSIIQVSVNLGFGRPLMAVVSEVGRVKNLVEIVRLSRIGYRLSAIFTTIKVYNMIDFYGRNSSDIIYDVVPLILWGLIEQNVVIIAACVPTLRPLLHLAKHKASSQDRALTAQRPSAPERCSSTSEVPLGDLKYGAHRRSEPSLEALSGSEDWDGRPATARYK</sequence>
<evidence type="ECO:0000256" key="5">
    <source>
        <dbReference type="ARBA" id="ARBA00038359"/>
    </source>
</evidence>
<gene>
    <name evidence="9" type="ORF">FHETE_720</name>
</gene>
<evidence type="ECO:0000256" key="7">
    <source>
        <dbReference type="SAM" id="Phobius"/>
    </source>
</evidence>
<dbReference type="OrthoDB" id="3923077at2759"/>
<dbReference type="InterPro" id="IPR049326">
    <property type="entry name" value="Rhodopsin_dom_fungi"/>
</dbReference>
<evidence type="ECO:0000313" key="10">
    <source>
        <dbReference type="Proteomes" id="UP000567885"/>
    </source>
</evidence>
<evidence type="ECO:0000256" key="6">
    <source>
        <dbReference type="SAM" id="MobiDB-lite"/>
    </source>
</evidence>
<feature type="transmembrane region" description="Helical" evidence="7">
    <location>
        <begin position="51"/>
        <end position="72"/>
    </location>
</feature>
<accession>A0A8H5U329</accession>
<dbReference type="AlphaFoldDB" id="A0A8H5U329"/>
<dbReference type="PANTHER" id="PTHR33048">
    <property type="entry name" value="PTH11-LIKE INTEGRAL MEMBRANE PROTEIN (AFU_ORTHOLOGUE AFUA_5G11245)"/>
    <property type="match status" value="1"/>
</dbReference>
<feature type="domain" description="Rhodopsin" evidence="8">
    <location>
        <begin position="110"/>
        <end position="161"/>
    </location>
</feature>
<dbReference type="InterPro" id="IPR052337">
    <property type="entry name" value="SAT4-like"/>
</dbReference>
<evidence type="ECO:0000256" key="2">
    <source>
        <dbReference type="ARBA" id="ARBA00022692"/>
    </source>
</evidence>
<evidence type="ECO:0000256" key="4">
    <source>
        <dbReference type="ARBA" id="ARBA00023136"/>
    </source>
</evidence>
<dbReference type="PANTHER" id="PTHR33048:SF47">
    <property type="entry name" value="INTEGRAL MEMBRANE PROTEIN-RELATED"/>
    <property type="match status" value="1"/>
</dbReference>
<dbReference type="Proteomes" id="UP000567885">
    <property type="component" value="Unassembled WGS sequence"/>
</dbReference>
<evidence type="ECO:0000313" key="9">
    <source>
        <dbReference type="EMBL" id="KAF5679829.1"/>
    </source>
</evidence>
<keyword evidence="10" id="KW-1185">Reference proteome</keyword>
<evidence type="ECO:0000256" key="3">
    <source>
        <dbReference type="ARBA" id="ARBA00022989"/>
    </source>
</evidence>
<evidence type="ECO:0000256" key="1">
    <source>
        <dbReference type="ARBA" id="ARBA00004141"/>
    </source>
</evidence>
<dbReference type="EMBL" id="JAAGWQ010000009">
    <property type="protein sequence ID" value="KAF5679829.1"/>
    <property type="molecule type" value="Genomic_DNA"/>
</dbReference>
<keyword evidence="4 7" id="KW-0472">Membrane</keyword>
<name>A0A8H5U329_FUSHE</name>
<proteinExistence type="inferred from homology"/>
<evidence type="ECO:0000259" key="8">
    <source>
        <dbReference type="Pfam" id="PF20684"/>
    </source>
</evidence>
<feature type="region of interest" description="Disordered" evidence="6">
    <location>
        <begin position="171"/>
        <end position="227"/>
    </location>
</feature>
<comment type="similarity">
    <text evidence="5">Belongs to the SAT4 family.</text>
</comment>
<feature type="transmembrane region" description="Helical" evidence="7">
    <location>
        <begin position="20"/>
        <end position="39"/>
    </location>
</feature>
<keyword evidence="2 7" id="KW-0812">Transmembrane</keyword>
<organism evidence="9 10">
    <name type="scientific">Fusarium heterosporum</name>
    <dbReference type="NCBI Taxonomy" id="42747"/>
    <lineage>
        <taxon>Eukaryota</taxon>
        <taxon>Fungi</taxon>
        <taxon>Dikarya</taxon>
        <taxon>Ascomycota</taxon>
        <taxon>Pezizomycotina</taxon>
        <taxon>Sordariomycetes</taxon>
        <taxon>Hypocreomycetidae</taxon>
        <taxon>Hypocreales</taxon>
        <taxon>Nectriaceae</taxon>
        <taxon>Fusarium</taxon>
        <taxon>Fusarium heterosporum species complex</taxon>
    </lineage>
</organism>
<keyword evidence="3 7" id="KW-1133">Transmembrane helix</keyword>
<protein>
    <recommendedName>
        <fullName evidence="8">Rhodopsin domain-containing protein</fullName>
    </recommendedName>
</protein>
<dbReference type="Pfam" id="PF20684">
    <property type="entry name" value="Fung_rhodopsin"/>
    <property type="match status" value="1"/>
</dbReference>
<comment type="subcellular location">
    <subcellularLocation>
        <location evidence="1">Membrane</location>
        <topology evidence="1">Multi-pass membrane protein</topology>
    </subcellularLocation>
</comment>
<reference evidence="9 10" key="1">
    <citation type="submission" date="2020-05" db="EMBL/GenBank/DDBJ databases">
        <title>Identification and distribution of gene clusters putatively required for synthesis of sphingolipid metabolism inhibitors in phylogenetically diverse species of the filamentous fungus Fusarium.</title>
        <authorList>
            <person name="Kim H.-S."/>
            <person name="Busman M."/>
            <person name="Brown D.W."/>
            <person name="Divon H."/>
            <person name="Uhlig S."/>
            <person name="Proctor R.H."/>
        </authorList>
    </citation>
    <scope>NUCLEOTIDE SEQUENCE [LARGE SCALE GENOMIC DNA]</scope>
    <source>
        <strain evidence="9 10">NRRL 20693</strain>
    </source>
</reference>
<comment type="caution">
    <text evidence="9">The sequence shown here is derived from an EMBL/GenBank/DDBJ whole genome shotgun (WGS) entry which is preliminary data.</text>
</comment>